<keyword evidence="6" id="KW-0679">Respiratory chain</keyword>
<keyword evidence="5" id="KW-0813">Transport</keyword>
<feature type="transmembrane region" description="Helical" evidence="18">
    <location>
        <begin position="191"/>
        <end position="209"/>
    </location>
</feature>
<gene>
    <name evidence="19" type="primary">nad2</name>
</gene>
<reference evidence="19" key="1">
    <citation type="journal article" date="2004" name="Proc. Natl. Acad. Sci. U.S.A.">
        <title>The mitochondrial genome of Paraspadella gotoi is highly reduced and reveals that chaetognaths are a sister group to protostomes.</title>
        <authorList>
            <person name="Helfenbein K.G."/>
            <person name="Fourcade H.M."/>
            <person name="Vanjani R.G."/>
            <person name="Boore J.L."/>
        </authorList>
    </citation>
    <scope>NUCLEOTIDE SEQUENCE</scope>
</reference>
<feature type="transmembrane region" description="Helical" evidence="18">
    <location>
        <begin position="250"/>
        <end position="268"/>
    </location>
</feature>
<keyword evidence="11 18" id="KW-1133">Transmembrane helix</keyword>
<sequence>MMGMVLGTLMVISTSSWVVLWMGMEVNLMSFIPFLKKQNAMTYFIIQSVGSLMILFGGVYQFMSSMMFFLLLLGIITKMGLMPLHFWVPLVMKFNPPQIFLLLLSWQKLNPLILLSFLPNSMFIIIFINSLLGGFFSLLSSSIPTLIMFSGFVHWSWILSLISSNLHMMYFSVYMIIIFFLYIYYYKSYLFMMSLLNFAGVPPMPGFFLKLFSMMFISKNYIFFLLMGSVLMLTAYIRSMMIFFKEKSHNYNGILFMLFFMLLPSLMLA</sequence>
<feature type="transmembrane region" description="Helical" evidence="18">
    <location>
        <begin position="109"/>
        <end position="128"/>
    </location>
</feature>
<evidence type="ECO:0000256" key="1">
    <source>
        <dbReference type="ARBA" id="ARBA00004448"/>
    </source>
</evidence>
<evidence type="ECO:0000256" key="5">
    <source>
        <dbReference type="ARBA" id="ARBA00022448"/>
    </source>
</evidence>
<evidence type="ECO:0000256" key="3">
    <source>
        <dbReference type="ARBA" id="ARBA00012944"/>
    </source>
</evidence>
<keyword evidence="8" id="KW-0999">Mitochondrion inner membrane</keyword>
<evidence type="ECO:0000256" key="13">
    <source>
        <dbReference type="ARBA" id="ARBA00023075"/>
    </source>
</evidence>
<dbReference type="GO" id="GO:0005743">
    <property type="term" value="C:mitochondrial inner membrane"/>
    <property type="evidence" value="ECO:0007669"/>
    <property type="project" value="UniProtKB-SubCell"/>
</dbReference>
<geneLocation type="mitochondrion" evidence="19"/>
<protein>
    <recommendedName>
        <fullName evidence="4">NADH-ubiquinone oxidoreductase chain 2</fullName>
        <ecNumber evidence="3">7.1.1.2</ecNumber>
    </recommendedName>
    <alternativeName>
        <fullName evidence="16">NADH dehydrogenase subunit 2</fullName>
    </alternativeName>
</protein>
<evidence type="ECO:0000313" key="19">
    <source>
        <dbReference type="EMBL" id="AAT12173.1"/>
    </source>
</evidence>
<comment type="catalytic activity">
    <reaction evidence="17">
        <text>a ubiquinone + NADH + 5 H(+)(in) = a ubiquinol + NAD(+) + 4 H(+)(out)</text>
        <dbReference type="Rhea" id="RHEA:29091"/>
        <dbReference type="Rhea" id="RHEA-COMP:9565"/>
        <dbReference type="Rhea" id="RHEA-COMP:9566"/>
        <dbReference type="ChEBI" id="CHEBI:15378"/>
        <dbReference type="ChEBI" id="CHEBI:16389"/>
        <dbReference type="ChEBI" id="CHEBI:17976"/>
        <dbReference type="ChEBI" id="CHEBI:57540"/>
        <dbReference type="ChEBI" id="CHEBI:57945"/>
        <dbReference type="EC" id="7.1.1.2"/>
    </reaction>
</comment>
<accession>Q6E0V9</accession>
<keyword evidence="9" id="KW-1278">Translocase</keyword>
<evidence type="ECO:0000256" key="2">
    <source>
        <dbReference type="ARBA" id="ARBA00007012"/>
    </source>
</evidence>
<proteinExistence type="inferred from homology"/>
<dbReference type="EMBL" id="AY619710">
    <property type="protein sequence ID" value="AAT12173.1"/>
    <property type="molecule type" value="Genomic_DNA"/>
</dbReference>
<keyword evidence="7 18" id="KW-0812">Transmembrane</keyword>
<dbReference type="GO" id="GO:0006120">
    <property type="term" value="P:mitochondrial electron transport, NADH to ubiquinone"/>
    <property type="evidence" value="ECO:0007669"/>
    <property type="project" value="TreeGrafter"/>
</dbReference>
<dbReference type="GO" id="GO:0008137">
    <property type="term" value="F:NADH dehydrogenase (ubiquinone) activity"/>
    <property type="evidence" value="ECO:0007669"/>
    <property type="project" value="UniProtKB-EC"/>
</dbReference>
<evidence type="ECO:0000256" key="16">
    <source>
        <dbReference type="ARBA" id="ARBA00031028"/>
    </source>
</evidence>
<feature type="transmembrane region" description="Helical" evidence="18">
    <location>
        <begin position="221"/>
        <end position="244"/>
    </location>
</feature>
<organism evidence="19">
    <name type="scientific">Paraspadella gotoi</name>
    <name type="common">Arrow worm</name>
    <dbReference type="NCBI Taxonomy" id="34758"/>
    <lineage>
        <taxon>Eukaryota</taxon>
        <taxon>Metazoa</taxon>
        <taxon>Spiralia</taxon>
        <taxon>Gnathifera</taxon>
        <taxon>Chaetognatha</taxon>
        <taxon>Sagittoidea</taxon>
        <taxon>Phragmophora</taxon>
        <taxon>Spadellidae</taxon>
        <taxon>Paraspadella</taxon>
    </lineage>
</organism>
<evidence type="ECO:0000256" key="18">
    <source>
        <dbReference type="SAM" id="Phobius"/>
    </source>
</evidence>
<comment type="similarity">
    <text evidence="2">Belongs to the complex I subunit 2 family.</text>
</comment>
<feature type="transmembrane region" description="Helical" evidence="18">
    <location>
        <begin position="40"/>
        <end position="60"/>
    </location>
</feature>
<feature type="transmembrane region" description="Helical" evidence="18">
    <location>
        <begin position="66"/>
        <end position="88"/>
    </location>
</feature>
<name>Q6E0V9_PARGO</name>
<dbReference type="PANTHER" id="PTHR46552">
    <property type="entry name" value="NADH-UBIQUINONE OXIDOREDUCTASE CHAIN 2"/>
    <property type="match status" value="1"/>
</dbReference>
<dbReference type="AlphaFoldDB" id="Q6E0V9"/>
<keyword evidence="10" id="KW-0249">Electron transport</keyword>
<evidence type="ECO:0000256" key="11">
    <source>
        <dbReference type="ARBA" id="ARBA00022989"/>
    </source>
</evidence>
<feature type="transmembrane region" description="Helical" evidence="18">
    <location>
        <begin position="167"/>
        <end position="185"/>
    </location>
</feature>
<evidence type="ECO:0000256" key="17">
    <source>
        <dbReference type="ARBA" id="ARBA00049551"/>
    </source>
</evidence>
<keyword evidence="12" id="KW-0520">NAD</keyword>
<keyword evidence="13" id="KW-0830">Ubiquinone</keyword>
<dbReference type="EC" id="7.1.1.2" evidence="3"/>
<evidence type="ECO:0000256" key="10">
    <source>
        <dbReference type="ARBA" id="ARBA00022982"/>
    </source>
</evidence>
<evidence type="ECO:0000256" key="9">
    <source>
        <dbReference type="ARBA" id="ARBA00022967"/>
    </source>
</evidence>
<evidence type="ECO:0000256" key="8">
    <source>
        <dbReference type="ARBA" id="ARBA00022792"/>
    </source>
</evidence>
<feature type="transmembrane region" description="Helical" evidence="18">
    <location>
        <begin position="134"/>
        <end position="155"/>
    </location>
</feature>
<keyword evidence="14 19" id="KW-0496">Mitochondrion</keyword>
<evidence type="ECO:0000256" key="15">
    <source>
        <dbReference type="ARBA" id="ARBA00023136"/>
    </source>
</evidence>
<evidence type="ECO:0000256" key="6">
    <source>
        <dbReference type="ARBA" id="ARBA00022660"/>
    </source>
</evidence>
<evidence type="ECO:0000256" key="7">
    <source>
        <dbReference type="ARBA" id="ARBA00022692"/>
    </source>
</evidence>
<keyword evidence="15 18" id="KW-0472">Membrane</keyword>
<evidence type="ECO:0000256" key="12">
    <source>
        <dbReference type="ARBA" id="ARBA00023027"/>
    </source>
</evidence>
<evidence type="ECO:0000256" key="4">
    <source>
        <dbReference type="ARBA" id="ARBA00021008"/>
    </source>
</evidence>
<comment type="subcellular location">
    <subcellularLocation>
        <location evidence="1">Mitochondrion inner membrane</location>
        <topology evidence="1">Multi-pass membrane protein</topology>
    </subcellularLocation>
</comment>
<dbReference type="InterPro" id="IPR050175">
    <property type="entry name" value="Complex_I_Subunit_2"/>
</dbReference>
<evidence type="ECO:0000256" key="14">
    <source>
        <dbReference type="ARBA" id="ARBA00023128"/>
    </source>
</evidence>
<dbReference type="PANTHER" id="PTHR46552:SF1">
    <property type="entry name" value="NADH-UBIQUINONE OXIDOREDUCTASE CHAIN 2"/>
    <property type="match status" value="1"/>
</dbReference>
<feature type="transmembrane region" description="Helical" evidence="18">
    <location>
        <begin position="6"/>
        <end position="28"/>
    </location>
</feature>